<name>A0A8T2VF28_CERRI</name>
<dbReference type="OMA" id="IANKNAF"/>
<comment type="caution">
    <text evidence="4">The sequence shown here is derived from an EMBL/GenBank/DDBJ whole genome shotgun (WGS) entry which is preliminary data.</text>
</comment>
<dbReference type="PANTHER" id="PTHR47965">
    <property type="entry name" value="ASPARTYL PROTEASE-RELATED"/>
    <property type="match status" value="1"/>
</dbReference>
<organism evidence="4 5">
    <name type="scientific">Ceratopteris richardii</name>
    <name type="common">Triangle waterfern</name>
    <dbReference type="NCBI Taxonomy" id="49495"/>
    <lineage>
        <taxon>Eukaryota</taxon>
        <taxon>Viridiplantae</taxon>
        <taxon>Streptophyta</taxon>
        <taxon>Embryophyta</taxon>
        <taxon>Tracheophyta</taxon>
        <taxon>Polypodiopsida</taxon>
        <taxon>Polypodiidae</taxon>
        <taxon>Polypodiales</taxon>
        <taxon>Pteridineae</taxon>
        <taxon>Pteridaceae</taxon>
        <taxon>Parkerioideae</taxon>
        <taxon>Ceratopteris</taxon>
    </lineage>
</organism>
<dbReference type="InterPro" id="IPR032861">
    <property type="entry name" value="TAXi_N"/>
</dbReference>
<dbReference type="Proteomes" id="UP000825935">
    <property type="component" value="Chromosome 2"/>
</dbReference>
<dbReference type="GO" id="GO:0006508">
    <property type="term" value="P:proteolysis"/>
    <property type="evidence" value="ECO:0007669"/>
    <property type="project" value="InterPro"/>
</dbReference>
<dbReference type="GO" id="GO:0004190">
    <property type="term" value="F:aspartic-type endopeptidase activity"/>
    <property type="evidence" value="ECO:0007669"/>
    <property type="project" value="InterPro"/>
</dbReference>
<dbReference type="Pfam" id="PF14543">
    <property type="entry name" value="TAXi_N"/>
    <property type="match status" value="1"/>
</dbReference>
<evidence type="ECO:0000313" key="5">
    <source>
        <dbReference type="Proteomes" id="UP000825935"/>
    </source>
</evidence>
<dbReference type="InterPro" id="IPR032799">
    <property type="entry name" value="TAXi_C"/>
</dbReference>
<dbReference type="OrthoDB" id="1258937at2759"/>
<keyword evidence="2" id="KW-0732">Signal</keyword>
<dbReference type="PANTHER" id="PTHR47965:SF63">
    <property type="entry name" value="OS01G0937200 PROTEIN"/>
    <property type="match status" value="1"/>
</dbReference>
<proteinExistence type="inferred from homology"/>
<feature type="signal peptide" evidence="2">
    <location>
        <begin position="1"/>
        <end position="22"/>
    </location>
</feature>
<evidence type="ECO:0000256" key="2">
    <source>
        <dbReference type="SAM" id="SignalP"/>
    </source>
</evidence>
<dbReference type="Gene3D" id="2.40.70.10">
    <property type="entry name" value="Acid Proteases"/>
    <property type="match status" value="2"/>
</dbReference>
<dbReference type="InterPro" id="IPR001461">
    <property type="entry name" value="Aspartic_peptidase_A1"/>
</dbReference>
<protein>
    <recommendedName>
        <fullName evidence="3">Peptidase A1 domain-containing protein</fullName>
    </recommendedName>
</protein>
<dbReference type="InterPro" id="IPR033121">
    <property type="entry name" value="PEPTIDASE_A1"/>
</dbReference>
<dbReference type="AlphaFoldDB" id="A0A8T2VF28"/>
<evidence type="ECO:0000313" key="4">
    <source>
        <dbReference type="EMBL" id="KAH7444576.1"/>
    </source>
</evidence>
<dbReference type="PROSITE" id="PS51257">
    <property type="entry name" value="PROKAR_LIPOPROTEIN"/>
    <property type="match status" value="1"/>
</dbReference>
<keyword evidence="5" id="KW-1185">Reference proteome</keyword>
<evidence type="ECO:0000256" key="1">
    <source>
        <dbReference type="ARBA" id="ARBA00007447"/>
    </source>
</evidence>
<feature type="domain" description="Peptidase A1" evidence="3">
    <location>
        <begin position="46"/>
        <end position="432"/>
    </location>
</feature>
<reference evidence="4" key="1">
    <citation type="submission" date="2021-08" db="EMBL/GenBank/DDBJ databases">
        <title>WGS assembly of Ceratopteris richardii.</title>
        <authorList>
            <person name="Marchant D.B."/>
            <person name="Chen G."/>
            <person name="Jenkins J."/>
            <person name="Shu S."/>
            <person name="Leebens-Mack J."/>
            <person name="Grimwood J."/>
            <person name="Schmutz J."/>
            <person name="Soltis P."/>
            <person name="Soltis D."/>
            <person name="Chen Z.-H."/>
        </authorList>
    </citation>
    <scope>NUCLEOTIDE SEQUENCE</scope>
    <source>
        <strain evidence="4">Whitten #5841</strain>
        <tissue evidence="4">Leaf</tissue>
    </source>
</reference>
<dbReference type="SUPFAM" id="SSF50630">
    <property type="entry name" value="Acid proteases"/>
    <property type="match status" value="1"/>
</dbReference>
<accession>A0A8T2VF28</accession>
<comment type="similarity">
    <text evidence="1">Belongs to the peptidase A1 family.</text>
</comment>
<feature type="chain" id="PRO_5035809869" description="Peptidase A1 domain-containing protein" evidence="2">
    <location>
        <begin position="23"/>
        <end position="451"/>
    </location>
</feature>
<evidence type="ECO:0000259" key="3">
    <source>
        <dbReference type="PROSITE" id="PS51767"/>
    </source>
</evidence>
<dbReference type="InterPro" id="IPR021109">
    <property type="entry name" value="Peptidase_aspartic_dom_sf"/>
</dbReference>
<dbReference type="Pfam" id="PF14541">
    <property type="entry name" value="TAXi_C"/>
    <property type="match status" value="1"/>
</dbReference>
<gene>
    <name evidence="4" type="ORF">KP509_02G083700</name>
</gene>
<dbReference type="EMBL" id="CM035407">
    <property type="protein sequence ID" value="KAH7444576.1"/>
    <property type="molecule type" value="Genomic_DNA"/>
</dbReference>
<sequence>MEDRHASLSSFFLLALFSFILSYSCSTAYSNTALVAPIAYDPSTSLYSVSPLGGPPFDRPLLLNLDSSNLWRDCMHPLLRSPPLEPVLYHSAICKSAKVQSALISGDPGYIFGCSGAPTPVCSNFSCSVYASASLRTSPSAVLWTDTISLLSVNGSVPGKLIRVPKFAFACSDDILLNSDAAVPANAVGAAGLSRALLALPKQLAAKLRMKRRFAYCLPLSVVAGRGALFFGQTPYIFPPGGDFSNRFQYTPLLNNPQEPDSYFIGVESIFVNKVKLPINASLLQLRKDPNIIFNNKMGIVGGTSISSTLRYTRLESSIYDALAREFSSSAAAIGIQAVGAVGAFETCFNKSTVTVGKGGFRIPVIAFSLQGSNGPMWEIKNHNTVEFVEKFICLAFQRADQFQPRSIVLGTFQQQDCLLQFDLDGSRFGVVPNLSSSWSGCSNFKFGSTT</sequence>
<dbReference type="PROSITE" id="PS51767">
    <property type="entry name" value="PEPTIDASE_A1"/>
    <property type="match status" value="1"/>
</dbReference>